<evidence type="ECO:0000313" key="2">
    <source>
        <dbReference type="EMBL" id="KUP95246.1"/>
    </source>
</evidence>
<dbReference type="EMBL" id="LGEM01000138">
    <property type="protein sequence ID" value="KUP95246.1"/>
    <property type="molecule type" value="Genomic_DNA"/>
</dbReference>
<protein>
    <submittedName>
        <fullName evidence="2">Uncharacterized protein</fullName>
    </submittedName>
</protein>
<gene>
    <name evidence="2" type="ORF">AC529_18905</name>
</gene>
<accession>A0A147KD68</accession>
<feature type="region of interest" description="Disordered" evidence="1">
    <location>
        <begin position="1"/>
        <end position="79"/>
    </location>
</feature>
<dbReference type="STRING" id="665004.AC529_18905"/>
<evidence type="ECO:0000313" key="3">
    <source>
        <dbReference type="Proteomes" id="UP000074382"/>
    </source>
</evidence>
<keyword evidence="3" id="KW-1185">Reference proteome</keyword>
<feature type="compositionally biased region" description="Basic residues" evidence="1">
    <location>
        <begin position="28"/>
        <end position="39"/>
    </location>
</feature>
<dbReference type="PATRIC" id="fig|665004.4.peg.127"/>
<reference evidence="3" key="1">
    <citation type="journal article" date="2017" name="Acta Aliment.">
        <title>Plant polysaccharide degrading enzyme system of Thermpbifida cellulosilytica TB100 revealed by de novo genome project data.</title>
        <authorList>
            <person name="Toth A."/>
            <person name="Baka E."/>
            <person name="Luzics S."/>
            <person name="Bata-Vidacs I."/>
            <person name="Nagy I."/>
            <person name="Balint B."/>
            <person name="Herceg R."/>
            <person name="Olasz F."/>
            <person name="Wilk T."/>
            <person name="Nagy T."/>
            <person name="Kriszt B."/>
            <person name="Nagy I."/>
            <person name="Kukolya J."/>
        </authorList>
    </citation>
    <scope>NUCLEOTIDE SEQUENCE [LARGE SCALE GENOMIC DNA]</scope>
    <source>
        <strain evidence="3">TB100</strain>
    </source>
</reference>
<dbReference type="RefSeq" id="WP_068752977.1">
    <property type="nucleotide sequence ID" value="NZ_KQ950180.1"/>
</dbReference>
<sequence>MSATSSDTTAELLARVRAGLPLREAAHSPHRGPHHRWRTGRCTPSTAAGAYRGRRAAAPNAPDAEQDAQDGPGAVTARG</sequence>
<name>A0A147KD68_THECS</name>
<organism evidence="2 3">
    <name type="scientific">Thermobifida cellulosilytica TB100</name>
    <dbReference type="NCBI Taxonomy" id="665004"/>
    <lineage>
        <taxon>Bacteria</taxon>
        <taxon>Bacillati</taxon>
        <taxon>Actinomycetota</taxon>
        <taxon>Actinomycetes</taxon>
        <taxon>Streptosporangiales</taxon>
        <taxon>Nocardiopsidaceae</taxon>
        <taxon>Thermobifida</taxon>
    </lineage>
</organism>
<dbReference type="Proteomes" id="UP000074382">
    <property type="component" value="Unassembled WGS sequence"/>
</dbReference>
<comment type="caution">
    <text evidence="2">The sequence shown here is derived from an EMBL/GenBank/DDBJ whole genome shotgun (WGS) entry which is preliminary data.</text>
</comment>
<evidence type="ECO:0000256" key="1">
    <source>
        <dbReference type="SAM" id="MobiDB-lite"/>
    </source>
</evidence>
<feature type="compositionally biased region" description="Low complexity" evidence="1">
    <location>
        <begin position="47"/>
        <end position="63"/>
    </location>
</feature>
<proteinExistence type="predicted"/>
<dbReference type="AlphaFoldDB" id="A0A147KD68"/>